<evidence type="ECO:0000313" key="7">
    <source>
        <dbReference type="Proteomes" id="UP000282321"/>
    </source>
</evidence>
<evidence type="ECO:0000256" key="1">
    <source>
        <dbReference type="ARBA" id="ARBA00022485"/>
    </source>
</evidence>
<reference evidence="6 7" key="1">
    <citation type="submission" date="2018-06" db="EMBL/GenBank/DDBJ databases">
        <title>Extensive metabolic versatility and redundancy in microbially diverse, dynamic hydrothermal sediments.</title>
        <authorList>
            <person name="Dombrowski N."/>
            <person name="Teske A."/>
            <person name="Baker B.J."/>
        </authorList>
    </citation>
    <scope>NUCLEOTIDE SEQUENCE [LARGE SCALE GENOMIC DNA]</scope>
    <source>
        <strain evidence="6">B35_G9</strain>
    </source>
</reference>
<dbReference type="GO" id="GO:0051539">
    <property type="term" value="F:4 iron, 4 sulfur cluster binding"/>
    <property type="evidence" value="ECO:0007669"/>
    <property type="project" value="UniProtKB-KW"/>
</dbReference>
<dbReference type="GO" id="GO:0004519">
    <property type="term" value="F:endonuclease activity"/>
    <property type="evidence" value="ECO:0007669"/>
    <property type="project" value="UniProtKB-KW"/>
</dbReference>
<dbReference type="GO" id="GO:0046872">
    <property type="term" value="F:metal ion binding"/>
    <property type="evidence" value="ECO:0007669"/>
    <property type="project" value="UniProtKB-KW"/>
</dbReference>
<dbReference type="GO" id="GO:0006284">
    <property type="term" value="P:base-excision repair"/>
    <property type="evidence" value="ECO:0007669"/>
    <property type="project" value="InterPro"/>
</dbReference>
<dbReference type="InterPro" id="IPR003265">
    <property type="entry name" value="HhH-GPD_domain"/>
</dbReference>
<protein>
    <submittedName>
        <fullName evidence="6">Endonuclease</fullName>
    </submittedName>
</protein>
<comment type="caution">
    <text evidence="6">The sequence shown here is derived from an EMBL/GenBank/DDBJ whole genome shotgun (WGS) entry which is preliminary data.</text>
</comment>
<keyword evidence="3" id="KW-0408">Iron</keyword>
<proteinExistence type="predicted"/>
<accession>A0A660SA45</accession>
<name>A0A660SA45_UNCT6</name>
<gene>
    <name evidence="6" type="ORF">DRP44_02280</name>
</gene>
<dbReference type="Proteomes" id="UP000282321">
    <property type="component" value="Unassembled WGS sequence"/>
</dbReference>
<evidence type="ECO:0000313" key="6">
    <source>
        <dbReference type="EMBL" id="RKX67547.1"/>
    </source>
</evidence>
<keyword evidence="6" id="KW-0378">Hydrolase</keyword>
<keyword evidence="4" id="KW-0411">Iron-sulfur</keyword>
<dbReference type="InterPro" id="IPR023170">
    <property type="entry name" value="HhH_base_excis_C"/>
</dbReference>
<keyword evidence="1" id="KW-0004">4Fe-4S</keyword>
<dbReference type="PANTHER" id="PTHR10359:SF19">
    <property type="entry name" value="DNA REPAIR GLYCOSYLASE MJ1434-RELATED"/>
    <property type="match status" value="1"/>
</dbReference>
<feature type="domain" description="HhH-GPD" evidence="5">
    <location>
        <begin position="38"/>
        <end position="193"/>
    </location>
</feature>
<organism evidence="6 7">
    <name type="scientific">candidate division TA06 bacterium</name>
    <dbReference type="NCBI Taxonomy" id="2250710"/>
    <lineage>
        <taxon>Bacteria</taxon>
        <taxon>Bacteria division TA06</taxon>
    </lineage>
</organism>
<keyword evidence="2" id="KW-0479">Metal-binding</keyword>
<dbReference type="SMART" id="SM00478">
    <property type="entry name" value="ENDO3c"/>
    <property type="match status" value="1"/>
</dbReference>
<dbReference type="CDD" id="cd00056">
    <property type="entry name" value="ENDO3c"/>
    <property type="match status" value="1"/>
</dbReference>
<sequence length="212" mass="24523">MDKEIFLIKLYEILLSSFGKQNWWPGETRDEIIIGAVLTQNTNWKNVEKAISNLKTNNCLSLECLRNASSDTIASLIRPAGFYKQKTSTLKEIAYYFTNNFNQNIKKKPYKFREELLSLKGIGNETGDSILLYAFDIPFFVVDAYTKRILIRHKIIGNHDSYLEIQSLFHSFIPKNAYVYNEYHALMVKLGKEYCLKKEPKCNTCPIKKGGL</sequence>
<evidence type="ECO:0000256" key="3">
    <source>
        <dbReference type="ARBA" id="ARBA00023004"/>
    </source>
</evidence>
<dbReference type="Gene3D" id="1.10.340.30">
    <property type="entry name" value="Hypothetical protein, domain 2"/>
    <property type="match status" value="1"/>
</dbReference>
<dbReference type="Gene3D" id="1.10.1670.10">
    <property type="entry name" value="Helix-hairpin-Helix base-excision DNA repair enzymes (C-terminal)"/>
    <property type="match status" value="1"/>
</dbReference>
<dbReference type="PANTHER" id="PTHR10359">
    <property type="entry name" value="A/G-SPECIFIC ADENINE GLYCOSYLASE/ENDONUCLEASE III"/>
    <property type="match status" value="1"/>
</dbReference>
<evidence type="ECO:0000256" key="2">
    <source>
        <dbReference type="ARBA" id="ARBA00022723"/>
    </source>
</evidence>
<dbReference type="PIRSF" id="PIRSF001435">
    <property type="entry name" value="Nth"/>
    <property type="match status" value="1"/>
</dbReference>
<keyword evidence="6" id="KW-0255">Endonuclease</keyword>
<evidence type="ECO:0000259" key="5">
    <source>
        <dbReference type="SMART" id="SM00478"/>
    </source>
</evidence>
<dbReference type="SUPFAM" id="SSF48150">
    <property type="entry name" value="DNA-glycosylase"/>
    <property type="match status" value="1"/>
</dbReference>
<dbReference type="Pfam" id="PF00730">
    <property type="entry name" value="HhH-GPD"/>
    <property type="match status" value="1"/>
</dbReference>
<dbReference type="AlphaFoldDB" id="A0A660SA45"/>
<evidence type="ECO:0000256" key="4">
    <source>
        <dbReference type="ARBA" id="ARBA00023014"/>
    </source>
</evidence>
<dbReference type="EMBL" id="QNBC01000018">
    <property type="protein sequence ID" value="RKX67547.1"/>
    <property type="molecule type" value="Genomic_DNA"/>
</dbReference>
<keyword evidence="6" id="KW-0540">Nuclease</keyword>
<dbReference type="InterPro" id="IPR011257">
    <property type="entry name" value="DNA_glycosylase"/>
</dbReference>